<dbReference type="SUPFAM" id="SSF52833">
    <property type="entry name" value="Thioredoxin-like"/>
    <property type="match status" value="1"/>
</dbReference>
<dbReference type="AlphaFoldDB" id="A0A6J7CWL7"/>
<gene>
    <name evidence="1" type="ORF">UFOPK3401_00258</name>
</gene>
<organism evidence="1">
    <name type="scientific">freshwater metagenome</name>
    <dbReference type="NCBI Taxonomy" id="449393"/>
    <lineage>
        <taxon>unclassified sequences</taxon>
        <taxon>metagenomes</taxon>
        <taxon>ecological metagenomes</taxon>
    </lineage>
</organism>
<evidence type="ECO:0000313" key="1">
    <source>
        <dbReference type="EMBL" id="CAB4861235.1"/>
    </source>
</evidence>
<accession>A0A6J7CWL7</accession>
<name>A0A6J7CWL7_9ZZZZ</name>
<sequence length="295" mass="31472">MTASSVSSSSCSALTELAGEPLAGSAPHIAVWIGIEHPGAWGPKALTSLPEEISYSAIKLASHELINVLALRAPGRSLGDRVTRRKVFISFASLTHTWSVVREFDSDQDVATSLDALDVGGLTAGKILDWSPVDEPMVWICTNGKRDACCAVMGRKLVDDLLDDSDLWECSHIGGHRFAPTVLILPDGLILGNASAADVLNAVEGQPRAETIRGRSYLHPAAQAAQVAMLGDLPYSQLTTVDLTLTGSQATVTLNQVWEVHLEQVEHPHPSPASCNGEPDRRTCWLVTSSGKIVP</sequence>
<reference evidence="1" key="1">
    <citation type="submission" date="2020-05" db="EMBL/GenBank/DDBJ databases">
        <authorList>
            <person name="Chiriac C."/>
            <person name="Salcher M."/>
            <person name="Ghai R."/>
            <person name="Kavagutti S V."/>
        </authorList>
    </citation>
    <scope>NUCLEOTIDE SEQUENCE</scope>
</reference>
<dbReference type="InterPro" id="IPR009737">
    <property type="entry name" value="Aim32/Apd1-like"/>
</dbReference>
<protein>
    <submittedName>
        <fullName evidence="1">Unannotated protein</fullName>
    </submittedName>
</protein>
<dbReference type="InterPro" id="IPR036249">
    <property type="entry name" value="Thioredoxin-like_sf"/>
</dbReference>
<dbReference type="EMBL" id="CAFBLM010000006">
    <property type="protein sequence ID" value="CAB4861235.1"/>
    <property type="molecule type" value="Genomic_DNA"/>
</dbReference>
<proteinExistence type="predicted"/>
<dbReference type="Pfam" id="PF06999">
    <property type="entry name" value="Suc_Fer-like"/>
    <property type="match status" value="1"/>
</dbReference>